<accession>A0A5B8IJ85</accession>
<protein>
    <recommendedName>
        <fullName evidence="5">DUF2207 domain-containing protein</fullName>
    </recommendedName>
</protein>
<dbReference type="OrthoDB" id="4158472at2"/>
<keyword evidence="4" id="KW-1185">Reference proteome</keyword>
<gene>
    <name evidence="3" type="ORF">FQU76_21290</name>
</gene>
<dbReference type="KEGG" id="sqz:FQU76_21290"/>
<evidence type="ECO:0000313" key="3">
    <source>
        <dbReference type="EMBL" id="QDY78628.1"/>
    </source>
</evidence>
<feature type="region of interest" description="Disordered" evidence="1">
    <location>
        <begin position="168"/>
        <end position="200"/>
    </location>
</feature>
<dbReference type="AlphaFoldDB" id="A0A5B8IJ85"/>
<dbReference type="Proteomes" id="UP000320580">
    <property type="component" value="Chromosome"/>
</dbReference>
<organism evidence="3 4">
    <name type="scientific">Streptomyces qinzhouensis</name>
    <dbReference type="NCBI Taxonomy" id="2599401"/>
    <lineage>
        <taxon>Bacteria</taxon>
        <taxon>Bacillati</taxon>
        <taxon>Actinomycetota</taxon>
        <taxon>Actinomycetes</taxon>
        <taxon>Kitasatosporales</taxon>
        <taxon>Streptomycetaceae</taxon>
        <taxon>Streptomyces</taxon>
    </lineage>
</organism>
<sequence>MGPLRWARRIAVLLAVSALGLMLAPAAVAGGPTSVMIIEYPQGRATALRMDSTAYGDLQRLMAADSPPQGTAKPPSGLNPDQPSLHSVRMTWFLHDVRAWRADQVFFGKAPKDVWIHSRVDQADTPSASEGPKPADGWLAAEGIWHRPADGPGLRRLLRTLGLSLDSGSASATGAVPDSSTPPPTTALSPAGSITATSTPSPGIGENWWWSLPGLAAGAAAALLLRSSAVPPLPELLRKLPGRGRPGPK</sequence>
<feature type="signal peptide" evidence="2">
    <location>
        <begin position="1"/>
        <end position="29"/>
    </location>
</feature>
<evidence type="ECO:0000256" key="2">
    <source>
        <dbReference type="SAM" id="SignalP"/>
    </source>
</evidence>
<evidence type="ECO:0008006" key="5">
    <source>
        <dbReference type="Google" id="ProtNLM"/>
    </source>
</evidence>
<dbReference type="EMBL" id="CP042266">
    <property type="protein sequence ID" value="QDY78628.1"/>
    <property type="molecule type" value="Genomic_DNA"/>
</dbReference>
<feature type="compositionally biased region" description="Low complexity" evidence="1">
    <location>
        <begin position="168"/>
        <end position="179"/>
    </location>
</feature>
<evidence type="ECO:0000256" key="1">
    <source>
        <dbReference type="SAM" id="MobiDB-lite"/>
    </source>
</evidence>
<evidence type="ECO:0000313" key="4">
    <source>
        <dbReference type="Proteomes" id="UP000320580"/>
    </source>
</evidence>
<reference evidence="3 4" key="1">
    <citation type="submission" date="2019-07" db="EMBL/GenBank/DDBJ databases">
        <authorList>
            <person name="Zhu P."/>
        </authorList>
    </citation>
    <scope>NUCLEOTIDE SEQUENCE [LARGE SCALE GENOMIC DNA]</scope>
    <source>
        <strain evidence="3 4">SSL-25</strain>
    </source>
</reference>
<proteinExistence type="predicted"/>
<name>A0A5B8IJ85_9ACTN</name>
<feature type="chain" id="PRO_5039246740" description="DUF2207 domain-containing protein" evidence="2">
    <location>
        <begin position="30"/>
        <end position="249"/>
    </location>
</feature>
<dbReference type="RefSeq" id="WP_146481947.1">
    <property type="nucleotide sequence ID" value="NZ_CP042266.1"/>
</dbReference>
<keyword evidence="2" id="KW-0732">Signal</keyword>